<proteinExistence type="predicted"/>
<feature type="region of interest" description="Disordered" evidence="1">
    <location>
        <begin position="44"/>
        <end position="86"/>
    </location>
</feature>
<feature type="compositionally biased region" description="Low complexity" evidence="1">
    <location>
        <begin position="518"/>
        <end position="530"/>
    </location>
</feature>
<feature type="compositionally biased region" description="Polar residues" evidence="1">
    <location>
        <begin position="665"/>
        <end position="677"/>
    </location>
</feature>
<dbReference type="InterPro" id="IPR025974">
    <property type="entry name" value="Mif2/CENP-C_cupin"/>
</dbReference>
<feature type="compositionally biased region" description="Polar residues" evidence="1">
    <location>
        <begin position="508"/>
        <end position="517"/>
    </location>
</feature>
<feature type="compositionally biased region" description="Basic residues" evidence="1">
    <location>
        <begin position="541"/>
        <end position="553"/>
    </location>
</feature>
<accession>A0A8J4X6I3</accession>
<dbReference type="InterPro" id="IPR014710">
    <property type="entry name" value="RmlC-like_jellyroll"/>
</dbReference>
<feature type="region of interest" description="Disordered" evidence="1">
    <location>
        <begin position="144"/>
        <end position="260"/>
    </location>
</feature>
<feature type="domain" description="Mif2/CENP-C cupin" evidence="2">
    <location>
        <begin position="1034"/>
        <end position="1110"/>
    </location>
</feature>
<dbReference type="Proteomes" id="UP000727407">
    <property type="component" value="Unassembled WGS sequence"/>
</dbReference>
<evidence type="ECO:0000259" key="2">
    <source>
        <dbReference type="Pfam" id="PF11699"/>
    </source>
</evidence>
<evidence type="ECO:0000256" key="1">
    <source>
        <dbReference type="SAM" id="MobiDB-lite"/>
    </source>
</evidence>
<dbReference type="Gene3D" id="2.60.120.10">
    <property type="entry name" value="Jelly Rolls"/>
    <property type="match status" value="1"/>
</dbReference>
<feature type="compositionally biased region" description="Basic and acidic residues" evidence="1">
    <location>
        <begin position="728"/>
        <end position="740"/>
    </location>
</feature>
<evidence type="ECO:0000313" key="3">
    <source>
        <dbReference type="EMBL" id="KAF5903614.1"/>
    </source>
</evidence>
<feature type="compositionally biased region" description="Basic and acidic residues" evidence="1">
    <location>
        <begin position="410"/>
        <end position="443"/>
    </location>
</feature>
<dbReference type="EMBL" id="QNUK01000071">
    <property type="protein sequence ID" value="KAF5903614.1"/>
    <property type="molecule type" value="Genomic_DNA"/>
</dbReference>
<feature type="compositionally biased region" description="Polar residues" evidence="1">
    <location>
        <begin position="792"/>
        <end position="801"/>
    </location>
</feature>
<feature type="compositionally biased region" description="Basic and acidic residues" evidence="1">
    <location>
        <begin position="782"/>
        <end position="791"/>
    </location>
</feature>
<reference evidence="3" key="1">
    <citation type="submission" date="2020-07" db="EMBL/GenBank/DDBJ databases">
        <title>Clarias magur genome sequencing, assembly and annotation.</title>
        <authorList>
            <person name="Kushwaha B."/>
            <person name="Kumar R."/>
            <person name="Das P."/>
            <person name="Joshi C.G."/>
            <person name="Kumar D."/>
            <person name="Nagpure N.S."/>
            <person name="Pandey M."/>
            <person name="Agarwal S."/>
            <person name="Srivastava S."/>
            <person name="Singh M."/>
            <person name="Sahoo L."/>
            <person name="Jayasankar P."/>
            <person name="Meher P.K."/>
            <person name="Koringa P.G."/>
            <person name="Iquebal M.A."/>
            <person name="Das S.P."/>
            <person name="Bit A."/>
            <person name="Patnaik S."/>
            <person name="Patel N."/>
            <person name="Shah T.M."/>
            <person name="Hinsu A."/>
            <person name="Jena J.K."/>
        </authorList>
    </citation>
    <scope>NUCLEOTIDE SEQUENCE</scope>
    <source>
        <strain evidence="3">CIFAMagur01</strain>
        <tissue evidence="3">Testis</tissue>
    </source>
</reference>
<keyword evidence="4" id="KW-1185">Reference proteome</keyword>
<feature type="compositionally biased region" description="Acidic residues" evidence="1">
    <location>
        <begin position="631"/>
        <end position="643"/>
    </location>
</feature>
<sequence length="1120" mass="124571">MDRKMMNLGRAKKKLRYFPSEESTPFNLKIKDVFSVRDLDHIFDDLDSDPGTPLLSPLPKSPGEDERNKGSQCPIPKSPLRFRGKISPLKPSDVLEAADDIQMDYLNNKGSPLEEIAPIKTSSPIELLAGEGVVADKEKPETSPLLFGIEDEEPVVHDLSKPHMSPRAESIKDGSQGDSESLVSPPSRLAFVKPTKQRQSVTSSTPLKAPEQVCKSSAPEPEEESHTNGRITLSPVVLIQNRRPKPLSEEEEPNQQVHEVGLKESLFQKKLKNALQPKASCFRKQEDLQQPARAPSPHVQEEDFMILEDNSPIRFTIPRKNDNKGNPTPESGSVKPDIKEKSFPKQSKEAENHKDEPKKKRKAKHSKATDMSTKDTAVESVPEQREEEANEDVECGDVRLTPDSSPEADTPVKGEQRPKGKTSKPEQRGENDGAAKIPAEKPAAKTKKSAKLPNSGMNTEQEEPVSKAKKKPSKTKSSVKADVPESTDLNSAKPNKVAVKNKRAKAQEQVNEVQNSTEPSQEPPEIQIPSTVNKEPAPKQRAPKKPGKVKKADKKTNEILVTKELPGPELDVSAEASSTSKRKRKPPGEWWLTQQEENNMQEQQHKAVQSSQELKSKRKTQRKAPVLTDSTEQELVTENEEIQNEPVTAHKLPKKQKKSQRDEAQSNPASSRNNLKSTGGRRKTKAGAQLQRETTPPPVAEEEASGDDASGQLSPVACSPLPKQHRLTPGDKRVFDKTYTRDGQSQSAQKSPAPLFDATENVPVKRPRKPPKNWWEVPQSQDEAKSLESRQQDPSPETSRPQMGPPKSTLRKISLQKTLGRGQRKNKTNMIDTPKSVKRSLATFDAIYDSGKQGISKEVVLGVRQKGRRNLLHTLEDQSEQSRENINNHQQQASSHATFDMVMSGIVPESSAARRKRNPRASNGSNRASDCDVGFKSGPSSLIELEQYEEHEDSDLPSSRIIPQTRFTPRVLSDCDLCGPPLKPIVLDNEDWDNLCIWFSHIWPVTSKDGKGISPDDFHWYCHAGRAMGHMVDLQNNTFSSGKILLGSYMKKPAQMDLHSVTVFNVASSCVRVEIDGVKEVYNSGQTFMAPCGQSYSIHNMCQEPAVLWYHRMLPNHTPN</sequence>
<protein>
    <submittedName>
        <fullName evidence="3">Serine/arginine repetitive matrix protein 1-like</fullName>
    </submittedName>
</protein>
<feature type="compositionally biased region" description="Basic and acidic residues" evidence="1">
    <location>
        <begin position="336"/>
        <end position="358"/>
    </location>
</feature>
<feature type="region of interest" description="Disordered" evidence="1">
    <location>
        <begin position="908"/>
        <end position="935"/>
    </location>
</feature>
<feature type="region of interest" description="Disordered" evidence="1">
    <location>
        <begin position="282"/>
        <end position="832"/>
    </location>
</feature>
<comment type="caution">
    <text evidence="3">The sequence shown here is derived from an EMBL/GenBank/DDBJ whole genome shotgun (WGS) entry which is preliminary data.</text>
</comment>
<feature type="compositionally biased region" description="Polar residues" evidence="1">
    <location>
        <begin position="741"/>
        <end position="750"/>
    </location>
</feature>
<dbReference type="Pfam" id="PF11699">
    <property type="entry name" value="CENP-C_C"/>
    <property type="match status" value="1"/>
</dbReference>
<dbReference type="AlphaFoldDB" id="A0A8J4X6I3"/>
<feature type="compositionally biased region" description="Acidic residues" evidence="1">
    <location>
        <begin position="385"/>
        <end position="395"/>
    </location>
</feature>
<organism evidence="3 4">
    <name type="scientific">Clarias magur</name>
    <name type="common">Asian catfish</name>
    <name type="synonym">Macropteronotus magur</name>
    <dbReference type="NCBI Taxonomy" id="1594786"/>
    <lineage>
        <taxon>Eukaryota</taxon>
        <taxon>Metazoa</taxon>
        <taxon>Chordata</taxon>
        <taxon>Craniata</taxon>
        <taxon>Vertebrata</taxon>
        <taxon>Euteleostomi</taxon>
        <taxon>Actinopterygii</taxon>
        <taxon>Neopterygii</taxon>
        <taxon>Teleostei</taxon>
        <taxon>Ostariophysi</taxon>
        <taxon>Siluriformes</taxon>
        <taxon>Clariidae</taxon>
        <taxon>Clarias</taxon>
    </lineage>
</organism>
<feature type="compositionally biased region" description="Polar residues" evidence="1">
    <location>
        <begin position="197"/>
        <end position="206"/>
    </location>
</feature>
<evidence type="ECO:0000313" key="4">
    <source>
        <dbReference type="Proteomes" id="UP000727407"/>
    </source>
</evidence>
<name>A0A8J4X6I3_CLAMG</name>
<gene>
    <name evidence="3" type="ORF">DAT39_006697</name>
</gene>
<dbReference type="OrthoDB" id="1939643at2759"/>